<protein>
    <submittedName>
        <fullName evidence="1">Uncharacterized protein</fullName>
    </submittedName>
</protein>
<proteinExistence type="predicted"/>
<evidence type="ECO:0000313" key="1">
    <source>
        <dbReference type="EMBL" id="QQP39977.1"/>
    </source>
</evidence>
<dbReference type="EMBL" id="CP045898">
    <property type="protein sequence ID" value="QQP39977.1"/>
    <property type="molecule type" value="Genomic_DNA"/>
</dbReference>
<name>A0A7T8GY54_CALRO</name>
<dbReference type="Proteomes" id="UP000595437">
    <property type="component" value="Chromosome 9"/>
</dbReference>
<keyword evidence="2" id="KW-1185">Reference proteome</keyword>
<accession>A0A7T8GY54</accession>
<reference evidence="2" key="1">
    <citation type="submission" date="2021-01" db="EMBL/GenBank/DDBJ databases">
        <title>Caligus Genome Assembly.</title>
        <authorList>
            <person name="Gallardo-Escarate C."/>
        </authorList>
    </citation>
    <scope>NUCLEOTIDE SEQUENCE [LARGE SCALE GENOMIC DNA]</scope>
</reference>
<organism evidence="1 2">
    <name type="scientific">Caligus rogercresseyi</name>
    <name type="common">Sea louse</name>
    <dbReference type="NCBI Taxonomy" id="217165"/>
    <lineage>
        <taxon>Eukaryota</taxon>
        <taxon>Metazoa</taxon>
        <taxon>Ecdysozoa</taxon>
        <taxon>Arthropoda</taxon>
        <taxon>Crustacea</taxon>
        <taxon>Multicrustacea</taxon>
        <taxon>Hexanauplia</taxon>
        <taxon>Copepoda</taxon>
        <taxon>Siphonostomatoida</taxon>
        <taxon>Caligidae</taxon>
        <taxon>Caligus</taxon>
    </lineage>
</organism>
<sequence>MSHPEGEALVPQVLPDGLGDGVDAHVPGGGQLRHGGAWVVLDLWFSTFFEQMPPPPDLT</sequence>
<gene>
    <name evidence="1" type="ORF">FKW44_013859</name>
</gene>
<dbReference type="AlphaFoldDB" id="A0A7T8GY54"/>
<evidence type="ECO:0000313" key="2">
    <source>
        <dbReference type="Proteomes" id="UP000595437"/>
    </source>
</evidence>